<dbReference type="Gene3D" id="2.30.130.10">
    <property type="entry name" value="PUA domain"/>
    <property type="match status" value="1"/>
</dbReference>
<dbReference type="InterPro" id="IPR002501">
    <property type="entry name" value="PsdUridine_synth_N"/>
</dbReference>
<dbReference type="InterPro" id="IPR036974">
    <property type="entry name" value="PUA_sf"/>
</dbReference>
<dbReference type="EMBL" id="QQOH01000006">
    <property type="protein sequence ID" value="RDE18103.1"/>
    <property type="molecule type" value="Genomic_DNA"/>
</dbReference>
<keyword evidence="4 5" id="KW-0413">Isomerase</keyword>
<dbReference type="InterPro" id="IPR015240">
    <property type="entry name" value="tRNA_sdUridine_synth_fam1_C"/>
</dbReference>
<dbReference type="PANTHER" id="PTHR13767:SF2">
    <property type="entry name" value="PSEUDOURIDYLATE SYNTHASE TRUB1"/>
    <property type="match status" value="1"/>
</dbReference>
<dbReference type="OrthoDB" id="9802309at2"/>
<keyword evidence="3 5" id="KW-0819">tRNA processing</keyword>
<evidence type="ECO:0000256" key="1">
    <source>
        <dbReference type="ARBA" id="ARBA00000385"/>
    </source>
</evidence>
<dbReference type="InterPro" id="IPR032819">
    <property type="entry name" value="TruB_C"/>
</dbReference>
<dbReference type="EC" id="5.4.99.25" evidence="5"/>
<comment type="catalytic activity">
    <reaction evidence="1 5">
        <text>uridine(55) in tRNA = pseudouridine(55) in tRNA</text>
        <dbReference type="Rhea" id="RHEA:42532"/>
        <dbReference type="Rhea" id="RHEA-COMP:10101"/>
        <dbReference type="Rhea" id="RHEA-COMP:10102"/>
        <dbReference type="ChEBI" id="CHEBI:65314"/>
        <dbReference type="ChEBI" id="CHEBI:65315"/>
        <dbReference type="EC" id="5.4.99.25"/>
    </reaction>
</comment>
<dbReference type="SUPFAM" id="SSF55120">
    <property type="entry name" value="Pseudouridine synthase"/>
    <property type="match status" value="1"/>
</dbReference>
<gene>
    <name evidence="5" type="primary">truB</name>
    <name evidence="9" type="ORF">DV711_18470</name>
</gene>
<dbReference type="Pfam" id="PF16198">
    <property type="entry name" value="TruB_C_2"/>
    <property type="match status" value="1"/>
</dbReference>
<dbReference type="Pfam" id="PF09157">
    <property type="entry name" value="TruB-C_2"/>
    <property type="match status" value="1"/>
</dbReference>
<dbReference type="GO" id="GO:0160148">
    <property type="term" value="F:tRNA pseudouridine(55) synthase activity"/>
    <property type="evidence" value="ECO:0007669"/>
    <property type="project" value="UniProtKB-EC"/>
</dbReference>
<comment type="function">
    <text evidence="5">Responsible for synthesis of pseudouridine from uracil-55 in the psi GC loop of transfer RNAs.</text>
</comment>
<dbReference type="SUPFAM" id="SSF88697">
    <property type="entry name" value="PUA domain-like"/>
    <property type="match status" value="1"/>
</dbReference>
<evidence type="ECO:0000259" key="8">
    <source>
        <dbReference type="Pfam" id="PF16198"/>
    </source>
</evidence>
<name>A0A369W9W7_9GAMM</name>
<protein>
    <recommendedName>
        <fullName evidence="5">tRNA pseudouridine synthase B</fullName>
        <ecNumber evidence="5">5.4.99.25</ecNumber>
    </recommendedName>
    <alternativeName>
        <fullName evidence="5">tRNA pseudouridine(55) synthase</fullName>
        <shortName evidence="5">Psi55 synthase</shortName>
    </alternativeName>
    <alternativeName>
        <fullName evidence="5">tRNA pseudouridylate synthase</fullName>
    </alternativeName>
    <alternativeName>
        <fullName evidence="5">tRNA-uridine isomerase</fullName>
    </alternativeName>
</protein>
<dbReference type="NCBIfam" id="TIGR00431">
    <property type="entry name" value="TruB"/>
    <property type="match status" value="1"/>
</dbReference>
<evidence type="ECO:0000256" key="2">
    <source>
        <dbReference type="ARBA" id="ARBA00005642"/>
    </source>
</evidence>
<accession>A0A369W9W7</accession>
<reference evidence="9 10" key="1">
    <citation type="submission" date="2018-07" db="EMBL/GenBank/DDBJ databases">
        <title>Motiliproteus coralliicola sp. nov., a bacterium isolated from Coral.</title>
        <authorList>
            <person name="Wang G."/>
        </authorList>
    </citation>
    <scope>NUCLEOTIDE SEQUENCE [LARGE SCALE GENOMIC DNA]</scope>
    <source>
        <strain evidence="9 10">C34</strain>
    </source>
</reference>
<feature type="domain" description="tRNA pseudouridine synthase II TruB subfamily 1 C-terminal" evidence="7">
    <location>
        <begin position="261"/>
        <end position="322"/>
    </location>
</feature>
<keyword evidence="10" id="KW-1185">Reference proteome</keyword>
<evidence type="ECO:0000313" key="10">
    <source>
        <dbReference type="Proteomes" id="UP000253769"/>
    </source>
</evidence>
<comment type="similarity">
    <text evidence="2 5">Belongs to the pseudouridine synthase TruB family. Type 1 subfamily.</text>
</comment>
<feature type="active site" description="Nucleophile" evidence="5">
    <location>
        <position position="47"/>
    </location>
</feature>
<evidence type="ECO:0000259" key="6">
    <source>
        <dbReference type="Pfam" id="PF01509"/>
    </source>
</evidence>
<evidence type="ECO:0000256" key="5">
    <source>
        <dbReference type="HAMAP-Rule" id="MF_01080"/>
    </source>
</evidence>
<evidence type="ECO:0000313" key="9">
    <source>
        <dbReference type="EMBL" id="RDE18103.1"/>
    </source>
</evidence>
<dbReference type="GO" id="GO:1990481">
    <property type="term" value="P:mRNA pseudouridine synthesis"/>
    <property type="evidence" value="ECO:0007669"/>
    <property type="project" value="TreeGrafter"/>
</dbReference>
<dbReference type="Proteomes" id="UP000253769">
    <property type="component" value="Unassembled WGS sequence"/>
</dbReference>
<dbReference type="InterPro" id="IPR015947">
    <property type="entry name" value="PUA-like_sf"/>
</dbReference>
<proteinExistence type="inferred from homology"/>
<dbReference type="CDD" id="cd02573">
    <property type="entry name" value="PseudoU_synth_EcTruB"/>
    <property type="match status" value="1"/>
</dbReference>
<sequence length="325" mass="35630">MARRRKGRAIDGVLLLDKPGGISSNHALQRVKRLYGAAKAGHTGALDPLATGMLPICLGEATKFSQFLLDADKRYRTTAKLGIRTDSSDADGEVVETRPVGDYSREQILRLLEQHFSGEIEQVPSMFSALKHKGQPLYKLARRGEKVEVKPRRVTIHHIELLDYRPEQAELDLEVYCSKGTYIRSIVEDLGLLLGCGAHVSMLRRLDSGPYKADMMLSLEAIEEIATVSETDTAADDEKQRDLKALDALLLAPWTAVADLPRVIVDAEQAVRLGHGQKIRCGAATADPVLIFSEPDNGATEGRFLGLGQVSDNGVLIPRRLIQSS</sequence>
<dbReference type="AlphaFoldDB" id="A0A369W9W7"/>
<dbReference type="Gene3D" id="3.30.2350.10">
    <property type="entry name" value="Pseudouridine synthase"/>
    <property type="match status" value="1"/>
</dbReference>
<organism evidence="9 10">
    <name type="scientific">Motiliproteus coralliicola</name>
    <dbReference type="NCBI Taxonomy" id="2283196"/>
    <lineage>
        <taxon>Bacteria</taxon>
        <taxon>Pseudomonadati</taxon>
        <taxon>Pseudomonadota</taxon>
        <taxon>Gammaproteobacteria</taxon>
        <taxon>Oceanospirillales</taxon>
        <taxon>Oceanospirillaceae</taxon>
        <taxon>Motiliproteus</taxon>
    </lineage>
</organism>
<evidence type="ECO:0000256" key="4">
    <source>
        <dbReference type="ARBA" id="ARBA00023235"/>
    </source>
</evidence>
<dbReference type="CDD" id="cd21152">
    <property type="entry name" value="PUA_TruB_bacterial"/>
    <property type="match status" value="1"/>
</dbReference>
<feature type="domain" description="Pseudouridine synthase II N-terminal" evidence="6">
    <location>
        <begin position="32"/>
        <end position="183"/>
    </location>
</feature>
<dbReference type="HAMAP" id="MF_01080">
    <property type="entry name" value="TruB_bact"/>
    <property type="match status" value="1"/>
</dbReference>
<dbReference type="GO" id="GO:0031119">
    <property type="term" value="P:tRNA pseudouridine synthesis"/>
    <property type="evidence" value="ECO:0007669"/>
    <property type="project" value="UniProtKB-UniRule"/>
</dbReference>
<comment type="caution">
    <text evidence="9">The sequence shown here is derived from an EMBL/GenBank/DDBJ whole genome shotgun (WGS) entry which is preliminary data.</text>
</comment>
<dbReference type="InterPro" id="IPR014780">
    <property type="entry name" value="tRNA_psdUridine_synth_TruB"/>
</dbReference>
<dbReference type="Pfam" id="PF01509">
    <property type="entry name" value="TruB_N"/>
    <property type="match status" value="1"/>
</dbReference>
<feature type="domain" description="tRNA pseudouridylate synthase B C-terminal" evidence="8">
    <location>
        <begin position="184"/>
        <end position="251"/>
    </location>
</feature>
<evidence type="ECO:0000256" key="3">
    <source>
        <dbReference type="ARBA" id="ARBA00022694"/>
    </source>
</evidence>
<dbReference type="GO" id="GO:0003723">
    <property type="term" value="F:RNA binding"/>
    <property type="evidence" value="ECO:0007669"/>
    <property type="project" value="InterPro"/>
</dbReference>
<dbReference type="RefSeq" id="WP_114697224.1">
    <property type="nucleotide sequence ID" value="NZ_QQOH01000006.1"/>
</dbReference>
<dbReference type="PANTHER" id="PTHR13767">
    <property type="entry name" value="TRNA-PSEUDOURIDINE SYNTHASE"/>
    <property type="match status" value="1"/>
</dbReference>
<dbReference type="InterPro" id="IPR020103">
    <property type="entry name" value="PsdUridine_synth_cat_dom_sf"/>
</dbReference>
<evidence type="ECO:0000259" key="7">
    <source>
        <dbReference type="Pfam" id="PF09157"/>
    </source>
</evidence>